<accession>A0A1S7LJT8</accession>
<keyword evidence="5" id="KW-1133">Transmembrane helix</keyword>
<evidence type="ECO:0000259" key="7">
    <source>
        <dbReference type="PROSITE" id="PS50112"/>
    </source>
</evidence>
<dbReference type="InterPro" id="IPR011006">
    <property type="entry name" value="CheY-like_superfamily"/>
</dbReference>
<keyword evidence="2" id="KW-0902">Two-component regulatory system</keyword>
<evidence type="ECO:0000256" key="5">
    <source>
        <dbReference type="SAM" id="Phobius"/>
    </source>
</evidence>
<dbReference type="InterPro" id="IPR008207">
    <property type="entry name" value="Sig_transdc_His_kin_Hpt_dom"/>
</dbReference>
<dbReference type="NCBIfam" id="TIGR00229">
    <property type="entry name" value="sensory_box"/>
    <property type="match status" value="1"/>
</dbReference>
<dbReference type="CDD" id="cd17546">
    <property type="entry name" value="REC_hyHK_CKI1_RcsC-like"/>
    <property type="match status" value="1"/>
</dbReference>
<feature type="modified residue" description="4-aspartylphosphate" evidence="4">
    <location>
        <position position="504"/>
    </location>
</feature>
<feature type="transmembrane region" description="Helical" evidence="5">
    <location>
        <begin position="7"/>
        <end position="25"/>
    </location>
</feature>
<dbReference type="SUPFAM" id="SSF52172">
    <property type="entry name" value="CheY-like"/>
    <property type="match status" value="1"/>
</dbReference>
<dbReference type="Gene3D" id="3.30.450.20">
    <property type="entry name" value="PAS domain"/>
    <property type="match status" value="1"/>
</dbReference>
<dbReference type="PANTHER" id="PTHR45339">
    <property type="entry name" value="HYBRID SIGNAL TRANSDUCTION HISTIDINE KINASE J"/>
    <property type="match status" value="1"/>
</dbReference>
<dbReference type="SMART" id="SM00448">
    <property type="entry name" value="REC"/>
    <property type="match status" value="1"/>
</dbReference>
<reference evidence="9" key="1">
    <citation type="submission" date="2015-04" db="EMBL/GenBank/DDBJ databases">
        <authorList>
            <person name="Syromyatnikov M.Y."/>
            <person name="Popov V.N."/>
        </authorList>
    </citation>
    <scope>NUCLEOTIDE SEQUENCE</scope>
    <source>
        <strain evidence="9">MO-1</strain>
    </source>
</reference>
<dbReference type="SUPFAM" id="SSF47226">
    <property type="entry name" value="Histidine-containing phosphotransfer domain, HPT domain"/>
    <property type="match status" value="1"/>
</dbReference>
<dbReference type="CDD" id="cd00130">
    <property type="entry name" value="PAS"/>
    <property type="match status" value="1"/>
</dbReference>
<gene>
    <name evidence="9" type="ORF">MAGMO_2716</name>
</gene>
<dbReference type="GO" id="GO:0004672">
    <property type="term" value="F:protein kinase activity"/>
    <property type="evidence" value="ECO:0007669"/>
    <property type="project" value="UniProtKB-ARBA"/>
</dbReference>
<protein>
    <submittedName>
        <fullName evidence="9">Putative response regulator receiver protein with PAS sensors and Hpt domain</fullName>
    </submittedName>
</protein>
<dbReference type="Gene3D" id="1.20.120.160">
    <property type="entry name" value="HPT domain"/>
    <property type="match status" value="1"/>
</dbReference>
<dbReference type="GO" id="GO:0005524">
    <property type="term" value="F:ATP binding"/>
    <property type="evidence" value="ECO:0007669"/>
    <property type="project" value="UniProtKB-KW"/>
</dbReference>
<feature type="domain" description="PAS" evidence="7">
    <location>
        <begin position="172"/>
        <end position="218"/>
    </location>
</feature>
<feature type="domain" description="HPt" evidence="8">
    <location>
        <begin position="617"/>
        <end position="714"/>
    </location>
</feature>
<feature type="transmembrane region" description="Helical" evidence="5">
    <location>
        <begin position="146"/>
        <end position="165"/>
    </location>
</feature>
<evidence type="ECO:0000259" key="6">
    <source>
        <dbReference type="PROSITE" id="PS50110"/>
    </source>
</evidence>
<evidence type="ECO:0000259" key="8">
    <source>
        <dbReference type="PROSITE" id="PS50894"/>
    </source>
</evidence>
<dbReference type="SUPFAM" id="SSF55785">
    <property type="entry name" value="PYP-like sensor domain (PAS domain)"/>
    <property type="match status" value="1"/>
</dbReference>
<dbReference type="GO" id="GO:0005886">
    <property type="term" value="C:plasma membrane"/>
    <property type="evidence" value="ECO:0007669"/>
    <property type="project" value="UniProtKB-SubCell"/>
</dbReference>
<keyword evidence="1 4" id="KW-0597">Phosphoprotein</keyword>
<dbReference type="InterPro" id="IPR000014">
    <property type="entry name" value="PAS"/>
</dbReference>
<proteinExistence type="predicted"/>
<evidence type="ECO:0000313" key="9">
    <source>
        <dbReference type="EMBL" id="CRH06868.1"/>
    </source>
</evidence>
<feature type="modified residue" description="Phosphohistidine" evidence="3">
    <location>
        <position position="656"/>
    </location>
</feature>
<name>A0A1S7LJT8_MAGMO</name>
<dbReference type="GO" id="GO:0000160">
    <property type="term" value="P:phosphorelay signal transduction system"/>
    <property type="evidence" value="ECO:0007669"/>
    <property type="project" value="UniProtKB-KW"/>
</dbReference>
<dbReference type="PROSITE" id="PS50894">
    <property type="entry name" value="HPT"/>
    <property type="match status" value="1"/>
</dbReference>
<keyword evidence="5" id="KW-0472">Membrane</keyword>
<evidence type="ECO:0000256" key="4">
    <source>
        <dbReference type="PROSITE-ProRule" id="PRU00169"/>
    </source>
</evidence>
<sequence length="728" mass="81498">MEKSHKLALGLFLIIISVVFAWVFLSHQEVRKNRQVWLHERAEEMAGMLAGSLRHAILADDLEMLEEMGLQVMKQARVAYVIIEDVDGIKRLALVHPGLSVEGVERHPELLHASRIIREGGYIFSHLYLGLFSQPLSNNEPEANHWMSLFLALVSLLAVLYLLVLRRALQQGKSYFQSLFAAQSAVMLLVDPSRDYAIVDVNDAACRFYGYSAEELRGLSTSDLNSMDEQELVTEMAGASREQRDYYCFRHRLANGEERDVEVYSEPLLLKGQSYLFQIVHDASAWHAQEQRLLKKRWEMEKARNAVELLLHCVDAPLFVIIHGSGQLCYANSATEAQLGEPASEGFKKLVTTLQAFEGLPPGRFEFTALSGQSFQISCRPFRWQDHSNTLLVFATPTLAAAGHGTLKPDIIVSGEAEESLQPPKRVSTAAVEPTPDAATAIPREQKSSQGRQFRVLMVEDDPINQMISRGLLEDRGYLVTVAEDGKQGLEKVTQQEWDLILMDLTMPGMGGIELTQRIRAMEVSSEKPRIPIVALTSDMVRETVNRCREVGMDEVMAKPLQVEHLMALMRRLFPHLAMEREMGSAAPEFPELQEPRQEQEVVLNTAHLDKIFGEATLAETAQLCQRYKTNGVRYMADASQALAIGSAQAAHQALHTLAGSAASFGMARFSIESRTLSQQIQNLNELEQVQALRELELLFHKDVQQLDRYLKALESPSAPPAESPSES</sequence>
<evidence type="ECO:0000256" key="2">
    <source>
        <dbReference type="ARBA" id="ARBA00023012"/>
    </source>
</evidence>
<dbReference type="InterPro" id="IPR001789">
    <property type="entry name" value="Sig_transdc_resp-reg_receiver"/>
</dbReference>
<dbReference type="SMART" id="SM00091">
    <property type="entry name" value="PAS"/>
    <property type="match status" value="1"/>
</dbReference>
<dbReference type="Pfam" id="PF13426">
    <property type="entry name" value="PAS_9"/>
    <property type="match status" value="1"/>
</dbReference>
<dbReference type="Pfam" id="PF00072">
    <property type="entry name" value="Response_reg"/>
    <property type="match status" value="1"/>
</dbReference>
<dbReference type="InterPro" id="IPR035965">
    <property type="entry name" value="PAS-like_dom_sf"/>
</dbReference>
<dbReference type="AlphaFoldDB" id="A0A1S7LJT8"/>
<dbReference type="PROSITE" id="PS50112">
    <property type="entry name" value="PAS"/>
    <property type="match status" value="1"/>
</dbReference>
<dbReference type="InterPro" id="IPR036641">
    <property type="entry name" value="HPT_dom_sf"/>
</dbReference>
<feature type="domain" description="Response regulatory" evidence="6">
    <location>
        <begin position="455"/>
        <end position="574"/>
    </location>
</feature>
<dbReference type="PANTHER" id="PTHR45339:SF3">
    <property type="entry name" value="HISTIDINE KINASE"/>
    <property type="match status" value="1"/>
</dbReference>
<evidence type="ECO:0000256" key="1">
    <source>
        <dbReference type="ARBA" id="ARBA00022553"/>
    </source>
</evidence>
<dbReference type="Gene3D" id="3.40.50.2300">
    <property type="match status" value="1"/>
</dbReference>
<dbReference type="PROSITE" id="PS50110">
    <property type="entry name" value="RESPONSE_REGULATORY"/>
    <property type="match status" value="1"/>
</dbReference>
<evidence type="ECO:0000256" key="3">
    <source>
        <dbReference type="PROSITE-ProRule" id="PRU00110"/>
    </source>
</evidence>
<dbReference type="EMBL" id="LO017727">
    <property type="protein sequence ID" value="CRH06868.1"/>
    <property type="molecule type" value="Genomic_DNA"/>
</dbReference>
<keyword evidence="5" id="KW-0812">Transmembrane</keyword>
<organism evidence="9">
    <name type="scientific">Magnetococcus massalia (strain MO-1)</name>
    <dbReference type="NCBI Taxonomy" id="451514"/>
    <lineage>
        <taxon>Bacteria</taxon>
        <taxon>Pseudomonadati</taxon>
        <taxon>Pseudomonadota</taxon>
        <taxon>Magnetococcia</taxon>
        <taxon>Magnetococcales</taxon>
        <taxon>Magnetococcaceae</taxon>
        <taxon>Magnetococcus</taxon>
    </lineage>
</organism>